<sequence length="90" mass="10016">MVPSAAFPDPEVLDPEEHSPVRPYVTQHERHRQEREEEGYCPACGAAITPEPLAPPAYGDGLDDVREALSPLVREWVSQREQTTPVGVVR</sequence>
<dbReference type="RefSeq" id="WP_141924585.1">
    <property type="nucleotide sequence ID" value="NZ_VFQC01000001.1"/>
</dbReference>
<keyword evidence="3" id="KW-1185">Reference proteome</keyword>
<organism evidence="2 3">
    <name type="scientific">Haloactinospora alba</name>
    <dbReference type="NCBI Taxonomy" id="405555"/>
    <lineage>
        <taxon>Bacteria</taxon>
        <taxon>Bacillati</taxon>
        <taxon>Actinomycetota</taxon>
        <taxon>Actinomycetes</taxon>
        <taxon>Streptosporangiales</taxon>
        <taxon>Nocardiopsidaceae</taxon>
        <taxon>Haloactinospora</taxon>
    </lineage>
</organism>
<gene>
    <name evidence="2" type="ORF">FHX37_3189</name>
</gene>
<evidence type="ECO:0000313" key="3">
    <source>
        <dbReference type="Proteomes" id="UP000317422"/>
    </source>
</evidence>
<proteinExistence type="predicted"/>
<reference evidence="2 3" key="1">
    <citation type="submission" date="2019-06" db="EMBL/GenBank/DDBJ databases">
        <title>Sequencing the genomes of 1000 actinobacteria strains.</title>
        <authorList>
            <person name="Klenk H.-P."/>
        </authorList>
    </citation>
    <scope>NUCLEOTIDE SEQUENCE [LARGE SCALE GENOMIC DNA]</scope>
    <source>
        <strain evidence="2 3">DSM 45015</strain>
    </source>
</reference>
<feature type="region of interest" description="Disordered" evidence="1">
    <location>
        <begin position="1"/>
        <end position="38"/>
    </location>
</feature>
<evidence type="ECO:0000313" key="2">
    <source>
        <dbReference type="EMBL" id="TQN33188.1"/>
    </source>
</evidence>
<protein>
    <submittedName>
        <fullName evidence="2">Uncharacterized protein</fullName>
    </submittedName>
</protein>
<dbReference type="Proteomes" id="UP000317422">
    <property type="component" value="Unassembled WGS sequence"/>
</dbReference>
<evidence type="ECO:0000256" key="1">
    <source>
        <dbReference type="SAM" id="MobiDB-lite"/>
    </source>
</evidence>
<dbReference type="AlphaFoldDB" id="A0A543NMX8"/>
<accession>A0A543NMX8</accession>
<dbReference type="EMBL" id="VFQC01000001">
    <property type="protein sequence ID" value="TQN33188.1"/>
    <property type="molecule type" value="Genomic_DNA"/>
</dbReference>
<name>A0A543NMX8_9ACTN</name>
<comment type="caution">
    <text evidence="2">The sequence shown here is derived from an EMBL/GenBank/DDBJ whole genome shotgun (WGS) entry which is preliminary data.</text>
</comment>